<feature type="signal peptide" evidence="2">
    <location>
        <begin position="1"/>
        <end position="23"/>
    </location>
</feature>
<dbReference type="Proteomes" id="UP000196655">
    <property type="component" value="Unassembled WGS sequence"/>
</dbReference>
<gene>
    <name evidence="4" type="ORF">BWR60_15105</name>
</gene>
<evidence type="ECO:0000313" key="5">
    <source>
        <dbReference type="Proteomes" id="UP000196655"/>
    </source>
</evidence>
<comment type="caution">
    <text evidence="4">The sequence shown here is derived from an EMBL/GenBank/DDBJ whole genome shotgun (WGS) entry which is preliminary data.</text>
</comment>
<dbReference type="OrthoDB" id="7325981at2"/>
<evidence type="ECO:0000256" key="1">
    <source>
        <dbReference type="SAM" id="MobiDB-lite"/>
    </source>
</evidence>
<dbReference type="RefSeq" id="WP_088151851.1">
    <property type="nucleotide sequence ID" value="NZ_NHON01000025.1"/>
</dbReference>
<feature type="region of interest" description="Disordered" evidence="1">
    <location>
        <begin position="129"/>
        <end position="148"/>
    </location>
</feature>
<feature type="domain" description="Peptidase C-terminal archaeal/bacterial" evidence="3">
    <location>
        <begin position="413"/>
        <end position="477"/>
    </location>
</feature>
<name>A0A211ZM52_9PROT</name>
<dbReference type="Gene3D" id="2.30.30.40">
    <property type="entry name" value="SH3 Domains"/>
    <property type="match status" value="1"/>
</dbReference>
<dbReference type="InterPro" id="IPR007280">
    <property type="entry name" value="Peptidase_C_arc/bac"/>
</dbReference>
<keyword evidence="5" id="KW-1185">Reference proteome</keyword>
<dbReference type="AlphaFoldDB" id="A0A211ZM52"/>
<feature type="domain" description="Peptidase C-terminal archaeal/bacterial" evidence="3">
    <location>
        <begin position="175"/>
        <end position="239"/>
    </location>
</feature>
<feature type="chain" id="PRO_5012871721" description="Peptidase C-terminal archaeal/bacterial domain-containing protein" evidence="2">
    <location>
        <begin position="24"/>
        <end position="494"/>
    </location>
</feature>
<sequence length="494" mass="51187">MISSLRGLLLGSVFALAAAPALAQTVVPPPVVVEVQDQVAVPAPPAPPAAAPAVAEEMDALSFVTWASASVRGAPNGTAELKETLPFGSQVIVTGRLASGGWVRVQTPKTPVGYMWAQTLAPMRIAMPGAGTEGTPATPPADDSADDSISTATPLGAVGASPLTADGRVSNDDQTDVYAVTIADWTDLTVTLTGLTGDADVELKDKDGNGLGSSANAGSDDERIFTTVGPGTYYVAVTSYGDNTPYRLSVSGTPGQEPPPDAAGASQSDARDLGDITGTSTDASDWVGPADTSDYYAFTIRERQKVTIGLDGMSADADINLVGADGSYLLSGTNTDSEAELLTATLDAGTYYLNVYPAGTEATEYRVTVAGEAAAPPPPDNAGNTPEEAGKLEHVGPTPVTVKDWVGFTDRDDYWTFTLVNRADVTIRLTMEQGDADIDLLRASDQESLISGAESGTDPEVLNLRLDPGTYLLRVYSYQGDTPYTLEAKAVPAK</sequence>
<dbReference type="STRING" id="1122125.GCA_000423185_00966"/>
<feature type="domain" description="Peptidase C-terminal archaeal/bacterial" evidence="3">
    <location>
        <begin position="292"/>
        <end position="356"/>
    </location>
</feature>
<dbReference type="Gene3D" id="2.60.120.380">
    <property type="match status" value="3"/>
</dbReference>
<evidence type="ECO:0000259" key="3">
    <source>
        <dbReference type="Pfam" id="PF04151"/>
    </source>
</evidence>
<dbReference type="SUPFAM" id="SSF89260">
    <property type="entry name" value="Collagen-binding domain"/>
    <property type="match status" value="3"/>
</dbReference>
<keyword evidence="2" id="KW-0732">Signal</keyword>
<evidence type="ECO:0000313" key="4">
    <source>
        <dbReference type="EMBL" id="OWJ66351.1"/>
    </source>
</evidence>
<reference evidence="5" key="1">
    <citation type="submission" date="2017-05" db="EMBL/GenBank/DDBJ databases">
        <authorList>
            <person name="Macchi M."/>
            <person name="Festa S."/>
            <person name="Coppotelli B.M."/>
            <person name="Morelli I.S."/>
        </authorList>
    </citation>
    <scope>NUCLEOTIDE SEQUENCE [LARGE SCALE GENOMIC DNA]</scope>
    <source>
        <strain evidence="5">I</strain>
    </source>
</reference>
<evidence type="ECO:0000256" key="2">
    <source>
        <dbReference type="SAM" id="SignalP"/>
    </source>
</evidence>
<protein>
    <recommendedName>
        <fullName evidence="3">Peptidase C-terminal archaeal/bacterial domain-containing protein</fullName>
    </recommendedName>
</protein>
<feature type="region of interest" description="Disordered" evidence="1">
    <location>
        <begin position="246"/>
        <end position="285"/>
    </location>
</feature>
<dbReference type="Pfam" id="PF04151">
    <property type="entry name" value="PPC"/>
    <property type="match status" value="3"/>
</dbReference>
<dbReference type="EMBL" id="NHON01000025">
    <property type="protein sequence ID" value="OWJ66351.1"/>
    <property type="molecule type" value="Genomic_DNA"/>
</dbReference>
<feature type="region of interest" description="Disordered" evidence="1">
    <location>
        <begin position="372"/>
        <end position="395"/>
    </location>
</feature>
<accession>A0A211ZM52</accession>
<proteinExistence type="predicted"/>
<organism evidence="4 5">
    <name type="scientific">Inquilinus limosus</name>
    <dbReference type="NCBI Taxonomy" id="171674"/>
    <lineage>
        <taxon>Bacteria</taxon>
        <taxon>Pseudomonadati</taxon>
        <taxon>Pseudomonadota</taxon>
        <taxon>Alphaproteobacteria</taxon>
        <taxon>Rhodospirillales</taxon>
        <taxon>Rhodospirillaceae</taxon>
        <taxon>Inquilinus</taxon>
    </lineage>
</organism>